<dbReference type="EMBL" id="QDKN01000003">
    <property type="protein sequence ID" value="NPT30851.1"/>
    <property type="molecule type" value="Genomic_DNA"/>
</dbReference>
<dbReference type="Proteomes" id="UP001318401">
    <property type="component" value="Unassembled WGS sequence"/>
</dbReference>
<evidence type="ECO:0000313" key="1">
    <source>
        <dbReference type="EMBL" id="NPT30851.1"/>
    </source>
</evidence>
<name>A0ABX2BD78_9GAMM</name>
<organism evidence="1 2">
    <name type="scientific">Vreelandella venusta</name>
    <dbReference type="NCBI Taxonomy" id="44935"/>
    <lineage>
        <taxon>Bacteria</taxon>
        <taxon>Pseudomonadati</taxon>
        <taxon>Pseudomonadota</taxon>
        <taxon>Gammaproteobacteria</taxon>
        <taxon>Oceanospirillales</taxon>
        <taxon>Halomonadaceae</taxon>
        <taxon>Vreelandella</taxon>
    </lineage>
</organism>
<gene>
    <name evidence="1" type="ORF">DDR56_09785</name>
</gene>
<dbReference type="RefSeq" id="WP_125747739.1">
    <property type="nucleotide sequence ID" value="NZ_CP034367.1"/>
</dbReference>
<reference evidence="1 2" key="1">
    <citation type="submission" date="2018-04" db="EMBL/GenBank/DDBJ databases">
        <authorList>
            <person name="Li G."/>
            <person name="Du W."/>
            <person name="Bai Y."/>
        </authorList>
    </citation>
    <scope>NUCLEOTIDE SEQUENCE [LARGE SCALE GENOMIC DNA]</scope>
    <source>
        <strain evidence="1 2">YYYZ-3</strain>
    </source>
</reference>
<comment type="caution">
    <text evidence="1">The sequence shown here is derived from an EMBL/GenBank/DDBJ whole genome shotgun (WGS) entry which is preliminary data.</text>
</comment>
<proteinExistence type="predicted"/>
<evidence type="ECO:0000313" key="2">
    <source>
        <dbReference type="Proteomes" id="UP001318401"/>
    </source>
</evidence>
<protein>
    <submittedName>
        <fullName evidence="1">Uncharacterized protein</fullName>
    </submittedName>
</protein>
<sequence>MRYFIVSFTISTQDNYQEVWQSLADEIKLLSVGNYSDETTSFFAFKADMTVSNVLHRLYCNTQINAQRDKLIVVDITNNEHAYIGITYPTILSNALGTTQVKVIPSS</sequence>
<accession>A0ABX2BD78</accession>
<keyword evidence="2" id="KW-1185">Reference proteome</keyword>